<dbReference type="PRINTS" id="PR01100">
    <property type="entry name" value="SHIKIMTKNASE"/>
</dbReference>
<accession>A0A1Q2D361</accession>
<evidence type="ECO:0000256" key="11">
    <source>
        <dbReference type="HAMAP-Rule" id="MF_00109"/>
    </source>
</evidence>
<evidence type="ECO:0000256" key="10">
    <source>
        <dbReference type="ARBA" id="ARBA00048567"/>
    </source>
</evidence>
<comment type="cofactor">
    <cofactor evidence="11">
        <name>Mg(2+)</name>
        <dbReference type="ChEBI" id="CHEBI:18420"/>
    </cofactor>
    <text evidence="11">Binds 1 Mg(2+) ion per subunit.</text>
</comment>
<feature type="binding site" evidence="11">
    <location>
        <position position="33"/>
    </location>
    <ligand>
        <name>substrate</name>
    </ligand>
</feature>
<protein>
    <recommendedName>
        <fullName evidence="3 11">Shikimate kinase</fullName>
        <shortName evidence="11">SK</shortName>
        <ecNumber evidence="3 11">2.7.1.71</ecNumber>
    </recommendedName>
</protein>
<evidence type="ECO:0000256" key="6">
    <source>
        <dbReference type="ARBA" id="ARBA00022741"/>
    </source>
</evidence>
<dbReference type="InterPro" id="IPR023000">
    <property type="entry name" value="Shikimate_kinase_CS"/>
</dbReference>
<dbReference type="InterPro" id="IPR027417">
    <property type="entry name" value="P-loop_NTPase"/>
</dbReference>
<evidence type="ECO:0000256" key="1">
    <source>
        <dbReference type="ARBA" id="ARBA00004842"/>
    </source>
</evidence>
<dbReference type="EMBL" id="CP019609">
    <property type="protein sequence ID" value="AQP52793.1"/>
    <property type="molecule type" value="Genomic_DNA"/>
</dbReference>
<dbReference type="InterPro" id="IPR031322">
    <property type="entry name" value="Shikimate/glucono_kinase"/>
</dbReference>
<keyword evidence="4 11" id="KW-0028">Amino-acid biosynthesis</keyword>
<evidence type="ECO:0000256" key="7">
    <source>
        <dbReference type="ARBA" id="ARBA00022777"/>
    </source>
</evidence>
<dbReference type="RefSeq" id="WP_077274897.1">
    <property type="nucleotide sequence ID" value="NZ_CP019609.1"/>
</dbReference>
<comment type="caution">
    <text evidence="11">Lacks conserved residue(s) required for the propagation of feature annotation.</text>
</comment>
<keyword evidence="13" id="KW-1185">Reference proteome</keyword>
<evidence type="ECO:0000256" key="3">
    <source>
        <dbReference type="ARBA" id="ARBA00012154"/>
    </source>
</evidence>
<dbReference type="SUPFAM" id="SSF52540">
    <property type="entry name" value="P-loop containing nucleoside triphosphate hydrolases"/>
    <property type="match status" value="1"/>
</dbReference>
<feature type="binding site" evidence="11">
    <location>
        <begin position="11"/>
        <end position="16"/>
    </location>
    <ligand>
        <name>ATP</name>
        <dbReference type="ChEBI" id="CHEBI:30616"/>
    </ligand>
</feature>
<dbReference type="PANTHER" id="PTHR21087:SF16">
    <property type="entry name" value="SHIKIMATE KINASE 1, CHLOROPLASTIC"/>
    <property type="match status" value="1"/>
</dbReference>
<gene>
    <name evidence="11" type="primary">aroK</name>
    <name evidence="12" type="ORF">BW732_00205</name>
</gene>
<feature type="binding site" evidence="11">
    <location>
        <position position="136"/>
    </location>
    <ligand>
        <name>substrate</name>
    </ligand>
</feature>
<dbReference type="HAMAP" id="MF_00109">
    <property type="entry name" value="Shikimate_kinase"/>
    <property type="match status" value="1"/>
</dbReference>
<dbReference type="InterPro" id="IPR000623">
    <property type="entry name" value="Shikimate_kinase/TSH1"/>
</dbReference>
<dbReference type="Gene3D" id="3.40.50.300">
    <property type="entry name" value="P-loop containing nucleotide triphosphate hydrolases"/>
    <property type="match status" value="1"/>
</dbReference>
<dbReference type="EC" id="2.7.1.71" evidence="3 11"/>
<keyword evidence="11" id="KW-0479">Metal-binding</keyword>
<dbReference type="PANTHER" id="PTHR21087">
    <property type="entry name" value="SHIKIMATE KINASE"/>
    <property type="match status" value="1"/>
</dbReference>
<evidence type="ECO:0000256" key="5">
    <source>
        <dbReference type="ARBA" id="ARBA00022679"/>
    </source>
</evidence>
<dbReference type="AlphaFoldDB" id="A0A1Q2D361"/>
<keyword evidence="9 11" id="KW-0057">Aromatic amino acid biosynthesis</keyword>
<sequence length="170" mass="19679">MSAICLIGFMGVGKTTIGRRLAQQLELPFIDLDRVIEEELNLTIPEIFTTYGEDYFRQLESQLLVKYITTNCVLATGGGIVINEQNRMQLKQANWVFYLQGDVSLLHQRLKNDRKQRRPLAQEKNFTELERLFNSRRSWYHESSTNIIKVDGLSVLNIVKRLVSVMEEGI</sequence>
<dbReference type="OrthoDB" id="9800332at2"/>
<evidence type="ECO:0000256" key="9">
    <source>
        <dbReference type="ARBA" id="ARBA00023141"/>
    </source>
</evidence>
<comment type="catalytic activity">
    <reaction evidence="10 11">
        <text>shikimate + ATP = 3-phosphoshikimate + ADP + H(+)</text>
        <dbReference type="Rhea" id="RHEA:13121"/>
        <dbReference type="ChEBI" id="CHEBI:15378"/>
        <dbReference type="ChEBI" id="CHEBI:30616"/>
        <dbReference type="ChEBI" id="CHEBI:36208"/>
        <dbReference type="ChEBI" id="CHEBI:145989"/>
        <dbReference type="ChEBI" id="CHEBI:456216"/>
        <dbReference type="EC" id="2.7.1.71"/>
    </reaction>
</comment>
<dbReference type="Pfam" id="PF01202">
    <property type="entry name" value="SKI"/>
    <property type="match status" value="1"/>
</dbReference>
<dbReference type="GO" id="GO:0005524">
    <property type="term" value="F:ATP binding"/>
    <property type="evidence" value="ECO:0007669"/>
    <property type="project" value="UniProtKB-UniRule"/>
</dbReference>
<evidence type="ECO:0000313" key="12">
    <source>
        <dbReference type="EMBL" id="AQP52793.1"/>
    </source>
</evidence>
<feature type="binding site" evidence="11">
    <location>
        <position position="78"/>
    </location>
    <ligand>
        <name>substrate</name>
    </ligand>
</feature>
<keyword evidence="8 11" id="KW-0067">ATP-binding</keyword>
<dbReference type="GO" id="GO:0008652">
    <property type="term" value="P:amino acid biosynthetic process"/>
    <property type="evidence" value="ECO:0007669"/>
    <property type="project" value="UniProtKB-KW"/>
</dbReference>
<dbReference type="Proteomes" id="UP000188246">
    <property type="component" value="Chromosome"/>
</dbReference>
<evidence type="ECO:0000256" key="8">
    <source>
        <dbReference type="ARBA" id="ARBA00022840"/>
    </source>
</evidence>
<keyword evidence="6 11" id="KW-0547">Nucleotide-binding</keyword>
<feature type="binding site" evidence="11">
    <location>
        <position position="57"/>
    </location>
    <ligand>
        <name>substrate</name>
    </ligand>
</feature>
<dbReference type="GO" id="GO:0005829">
    <property type="term" value="C:cytosol"/>
    <property type="evidence" value="ECO:0007669"/>
    <property type="project" value="TreeGrafter"/>
</dbReference>
<dbReference type="UniPathway" id="UPA00053">
    <property type="reaction ID" value="UER00088"/>
</dbReference>
<evidence type="ECO:0000256" key="4">
    <source>
        <dbReference type="ARBA" id="ARBA00022605"/>
    </source>
</evidence>
<comment type="similarity">
    <text evidence="2 11">Belongs to the shikimate kinase family.</text>
</comment>
<name>A0A1Q2D361_9ENTE</name>
<dbReference type="GO" id="GO:0009073">
    <property type="term" value="P:aromatic amino acid family biosynthetic process"/>
    <property type="evidence" value="ECO:0007669"/>
    <property type="project" value="UniProtKB-KW"/>
</dbReference>
<feature type="binding site" evidence="11">
    <location>
        <position position="118"/>
    </location>
    <ligand>
        <name>ATP</name>
        <dbReference type="ChEBI" id="CHEBI:30616"/>
    </ligand>
</feature>
<dbReference type="CDD" id="cd00464">
    <property type="entry name" value="SK"/>
    <property type="match status" value="1"/>
</dbReference>
<keyword evidence="5 11" id="KW-0808">Transferase</keyword>
<comment type="pathway">
    <text evidence="1 11">Metabolic intermediate biosynthesis; chorismate biosynthesis; chorismate from D-erythrose 4-phosphate and phosphoenolpyruvate: step 5/7.</text>
</comment>
<dbReference type="STRING" id="633807.BW732_00205"/>
<dbReference type="PROSITE" id="PS01128">
    <property type="entry name" value="SHIKIMATE_KINASE"/>
    <property type="match status" value="1"/>
</dbReference>
<keyword evidence="11" id="KW-0963">Cytoplasm</keyword>
<reference evidence="12 13" key="1">
    <citation type="journal article" date="2010" name="Int. J. Syst. Evol. Microbiol.">
        <title>Vagococcus penaei sp. nov., isolated from spoilage microbiota of cooked shrimp (Penaeus vannamei).</title>
        <authorList>
            <person name="Jaffres E."/>
            <person name="Prevost H."/>
            <person name="Rossero A."/>
            <person name="Joffraud J.J."/>
            <person name="Dousset X."/>
        </authorList>
    </citation>
    <scope>NUCLEOTIDE SEQUENCE [LARGE SCALE GENOMIC DNA]</scope>
    <source>
        <strain evidence="12 13">CD276</strain>
    </source>
</reference>
<proteinExistence type="inferred from homology"/>
<dbReference type="GO" id="GO:0004765">
    <property type="term" value="F:shikimate kinase activity"/>
    <property type="evidence" value="ECO:0007669"/>
    <property type="project" value="UniProtKB-UniRule"/>
</dbReference>
<comment type="subunit">
    <text evidence="11">Monomer.</text>
</comment>
<comment type="subcellular location">
    <subcellularLocation>
        <location evidence="11">Cytoplasm</location>
    </subcellularLocation>
</comment>
<evidence type="ECO:0000256" key="2">
    <source>
        <dbReference type="ARBA" id="ARBA00006997"/>
    </source>
</evidence>
<evidence type="ECO:0000313" key="13">
    <source>
        <dbReference type="Proteomes" id="UP000188246"/>
    </source>
</evidence>
<organism evidence="12 13">
    <name type="scientific">Vagococcus penaei</name>
    <dbReference type="NCBI Taxonomy" id="633807"/>
    <lineage>
        <taxon>Bacteria</taxon>
        <taxon>Bacillati</taxon>
        <taxon>Bacillota</taxon>
        <taxon>Bacilli</taxon>
        <taxon>Lactobacillales</taxon>
        <taxon>Enterococcaceae</taxon>
        <taxon>Vagococcus</taxon>
    </lineage>
</organism>
<feature type="binding site" evidence="11">
    <location>
        <position position="15"/>
    </location>
    <ligand>
        <name>Mg(2+)</name>
        <dbReference type="ChEBI" id="CHEBI:18420"/>
    </ligand>
</feature>
<keyword evidence="7 11" id="KW-0418">Kinase</keyword>
<dbReference type="GO" id="GO:0009423">
    <property type="term" value="P:chorismate biosynthetic process"/>
    <property type="evidence" value="ECO:0007669"/>
    <property type="project" value="UniProtKB-UniRule"/>
</dbReference>
<dbReference type="KEGG" id="vpi:BW732_00205"/>
<comment type="function">
    <text evidence="11">Catalyzes the specific phosphorylation of the 3-hydroxyl group of shikimic acid using ATP as a cosubstrate.</text>
</comment>
<keyword evidence="11" id="KW-0460">Magnesium</keyword>
<dbReference type="GO" id="GO:0000287">
    <property type="term" value="F:magnesium ion binding"/>
    <property type="evidence" value="ECO:0007669"/>
    <property type="project" value="UniProtKB-UniRule"/>
</dbReference>